<evidence type="ECO:0000313" key="1">
    <source>
        <dbReference type="EMBL" id="EXC06342.1"/>
    </source>
</evidence>
<accession>W9S0G5</accession>
<name>W9S0G5_9ROSA</name>
<dbReference type="Proteomes" id="UP000030645">
    <property type="component" value="Unassembled WGS sequence"/>
</dbReference>
<reference evidence="2" key="1">
    <citation type="submission" date="2013-01" db="EMBL/GenBank/DDBJ databases">
        <title>Draft Genome Sequence of a Mulberry Tree, Morus notabilis C.K. Schneid.</title>
        <authorList>
            <person name="He N."/>
            <person name="Zhao S."/>
        </authorList>
    </citation>
    <scope>NUCLEOTIDE SEQUENCE</scope>
</reference>
<protein>
    <submittedName>
        <fullName evidence="1">Uncharacterized protein</fullName>
    </submittedName>
</protein>
<sequence length="65" mass="6960">MLLCAAGMGIGGEAWGDRYNVGLRGRVVIRVLGWFVVGLLDPVGSSNRVACKPPLPPIISSYFEK</sequence>
<dbReference type="AlphaFoldDB" id="W9S0G5"/>
<gene>
    <name evidence="1" type="ORF">L484_006364</name>
</gene>
<proteinExistence type="predicted"/>
<evidence type="ECO:0000313" key="2">
    <source>
        <dbReference type="Proteomes" id="UP000030645"/>
    </source>
</evidence>
<keyword evidence="2" id="KW-1185">Reference proteome</keyword>
<organism evidence="1 2">
    <name type="scientific">Morus notabilis</name>
    <dbReference type="NCBI Taxonomy" id="981085"/>
    <lineage>
        <taxon>Eukaryota</taxon>
        <taxon>Viridiplantae</taxon>
        <taxon>Streptophyta</taxon>
        <taxon>Embryophyta</taxon>
        <taxon>Tracheophyta</taxon>
        <taxon>Spermatophyta</taxon>
        <taxon>Magnoliopsida</taxon>
        <taxon>eudicotyledons</taxon>
        <taxon>Gunneridae</taxon>
        <taxon>Pentapetalae</taxon>
        <taxon>rosids</taxon>
        <taxon>fabids</taxon>
        <taxon>Rosales</taxon>
        <taxon>Moraceae</taxon>
        <taxon>Moreae</taxon>
        <taxon>Morus</taxon>
    </lineage>
</organism>
<dbReference type="EMBL" id="KE345560">
    <property type="protein sequence ID" value="EXC06342.1"/>
    <property type="molecule type" value="Genomic_DNA"/>
</dbReference>